<keyword evidence="4" id="KW-0406">Ion transport</keyword>
<organism evidence="8 10">
    <name type="scientific">Moraxella caviae</name>
    <dbReference type="NCBI Taxonomy" id="34060"/>
    <lineage>
        <taxon>Bacteria</taxon>
        <taxon>Pseudomonadati</taxon>
        <taxon>Pseudomonadota</taxon>
        <taxon>Gammaproteobacteria</taxon>
        <taxon>Moraxellales</taxon>
        <taxon>Moraxellaceae</taxon>
        <taxon>Moraxella</taxon>
    </lineage>
</organism>
<dbReference type="InterPro" id="IPR002491">
    <property type="entry name" value="ABC_transptr_periplasmic_BD"/>
</dbReference>
<keyword evidence="10" id="KW-1185">Reference proteome</keyword>
<dbReference type="Proteomes" id="UP000255279">
    <property type="component" value="Unassembled WGS sequence"/>
</dbReference>
<sequence length="331" mass="35359">MTLKKLMAMMGVSALALSMAACSKPAEQAGEAATEAKTETAAEANAGETTITTAEGEQSIAVNPSPLAVYDMTAMQNLTALGVVAQGLPEITPERMELYNFKVADAPEAANIGTLTEPNLENLHALQPKAVFFGSRMAEKADALKQVAPTYNLTIDTSDVYKSSKQQLADFGRVFNKVEEAAKLQADIDAAIEEAKKAVAGKGNGLAVLVNGNKISAYGKNSRYGFLHTTLGIPMADEHIKEARHGQPISFEYIQKTNPDWIFVLDRAAAVGEEGEAASVVLDNPLVKQTTAGQKGQIVYLSADSYLAFGGYYQWLKDTKIITDAFNKASN</sequence>
<dbReference type="RefSeq" id="WP_078275867.1">
    <property type="nucleotide sequence ID" value="NZ_MUXU01000018.1"/>
</dbReference>
<dbReference type="SUPFAM" id="SSF53807">
    <property type="entry name" value="Helical backbone' metal receptor"/>
    <property type="match status" value="1"/>
</dbReference>
<comment type="subcellular location">
    <subcellularLocation>
        <location evidence="1">Cell envelope</location>
    </subcellularLocation>
</comment>
<dbReference type="Pfam" id="PF01497">
    <property type="entry name" value="Peripla_BP_2"/>
    <property type="match status" value="1"/>
</dbReference>
<dbReference type="GO" id="GO:1901678">
    <property type="term" value="P:iron coordination entity transport"/>
    <property type="evidence" value="ECO:0007669"/>
    <property type="project" value="UniProtKB-ARBA"/>
</dbReference>
<dbReference type="GO" id="GO:0030288">
    <property type="term" value="C:outer membrane-bounded periplasmic space"/>
    <property type="evidence" value="ECO:0007669"/>
    <property type="project" value="TreeGrafter"/>
</dbReference>
<dbReference type="OrthoDB" id="63946at2"/>
<feature type="signal peptide" evidence="6">
    <location>
        <begin position="1"/>
        <end position="20"/>
    </location>
</feature>
<protein>
    <submittedName>
        <fullName evidence="8">ABC transporter substrate-binding protein</fullName>
    </submittedName>
</protein>
<evidence type="ECO:0000256" key="1">
    <source>
        <dbReference type="ARBA" id="ARBA00004196"/>
    </source>
</evidence>
<evidence type="ECO:0000313" key="11">
    <source>
        <dbReference type="Proteomes" id="UP000255279"/>
    </source>
</evidence>
<feature type="domain" description="Fe/B12 periplasmic-binding" evidence="7">
    <location>
        <begin position="66"/>
        <end position="330"/>
    </location>
</feature>
<evidence type="ECO:0000256" key="4">
    <source>
        <dbReference type="ARBA" id="ARBA00022496"/>
    </source>
</evidence>
<reference evidence="9 11" key="2">
    <citation type="submission" date="2018-06" db="EMBL/GenBank/DDBJ databases">
        <authorList>
            <consortium name="Pathogen Informatics"/>
            <person name="Doyle S."/>
        </authorList>
    </citation>
    <scope>NUCLEOTIDE SEQUENCE [LARGE SCALE GENOMIC DNA]</scope>
    <source>
        <strain evidence="9 11">NCTC10293</strain>
    </source>
</reference>
<evidence type="ECO:0000256" key="6">
    <source>
        <dbReference type="SAM" id="SignalP"/>
    </source>
</evidence>
<proteinExistence type="inferred from homology"/>
<evidence type="ECO:0000313" key="10">
    <source>
        <dbReference type="Proteomes" id="UP000190435"/>
    </source>
</evidence>
<keyword evidence="4" id="KW-0408">Iron</keyword>
<dbReference type="Proteomes" id="UP000190435">
    <property type="component" value="Unassembled WGS sequence"/>
</dbReference>
<evidence type="ECO:0000256" key="3">
    <source>
        <dbReference type="ARBA" id="ARBA00022448"/>
    </source>
</evidence>
<dbReference type="PROSITE" id="PS50983">
    <property type="entry name" value="FE_B12_PBP"/>
    <property type="match status" value="1"/>
</dbReference>
<gene>
    <name evidence="9" type="primary">yclQ</name>
    <name evidence="8" type="ORF">B0181_02255</name>
    <name evidence="9" type="ORF">NCTC10293_00036</name>
</gene>
<accession>A0A1T0A848</accession>
<reference evidence="8 10" key="1">
    <citation type="submission" date="2017-02" db="EMBL/GenBank/DDBJ databases">
        <title>Draft genome sequence of Moraxella caviae CCUG 355 type strain.</title>
        <authorList>
            <person name="Engstrom-Jakobsson H."/>
            <person name="Salva-Serra F."/>
            <person name="Thorell K."/>
            <person name="Gonzales-Siles L."/>
            <person name="Karlsson R."/>
            <person name="Boulund F."/>
            <person name="Engstrand L."/>
            <person name="Moore E."/>
        </authorList>
    </citation>
    <scope>NUCLEOTIDE SEQUENCE [LARGE SCALE GENOMIC DNA]</scope>
    <source>
        <strain evidence="8 10">CCUG 355</strain>
    </source>
</reference>
<evidence type="ECO:0000259" key="7">
    <source>
        <dbReference type="PROSITE" id="PS50983"/>
    </source>
</evidence>
<dbReference type="EMBL" id="MUXU01000018">
    <property type="protein sequence ID" value="OOR91877.1"/>
    <property type="molecule type" value="Genomic_DNA"/>
</dbReference>
<name>A0A1T0A848_9GAMM</name>
<evidence type="ECO:0000256" key="5">
    <source>
        <dbReference type="ARBA" id="ARBA00022729"/>
    </source>
</evidence>
<dbReference type="InterPro" id="IPR051313">
    <property type="entry name" value="Bact_iron-sidero_bind"/>
</dbReference>
<keyword evidence="4" id="KW-0410">Iron transport</keyword>
<dbReference type="PANTHER" id="PTHR30532:SF28">
    <property type="entry name" value="PETROBACTIN-BINDING PROTEIN YCLQ"/>
    <property type="match status" value="1"/>
</dbReference>
<dbReference type="CDD" id="cd01140">
    <property type="entry name" value="FatB"/>
    <property type="match status" value="1"/>
</dbReference>
<dbReference type="PROSITE" id="PS51257">
    <property type="entry name" value="PROKAR_LIPOPROTEIN"/>
    <property type="match status" value="1"/>
</dbReference>
<dbReference type="STRING" id="34060.B0181_02255"/>
<dbReference type="InterPro" id="IPR033870">
    <property type="entry name" value="FatB"/>
</dbReference>
<dbReference type="Gene3D" id="3.40.50.1980">
    <property type="entry name" value="Nitrogenase molybdenum iron protein domain"/>
    <property type="match status" value="2"/>
</dbReference>
<comment type="similarity">
    <text evidence="2">Belongs to the bacterial solute-binding protein 8 family.</text>
</comment>
<keyword evidence="5 6" id="KW-0732">Signal</keyword>
<dbReference type="AlphaFoldDB" id="A0A1T0A848"/>
<dbReference type="EMBL" id="UGQE01000001">
    <property type="protein sequence ID" value="STZ09726.1"/>
    <property type="molecule type" value="Genomic_DNA"/>
</dbReference>
<keyword evidence="3" id="KW-0813">Transport</keyword>
<evidence type="ECO:0000313" key="8">
    <source>
        <dbReference type="EMBL" id="OOR91877.1"/>
    </source>
</evidence>
<dbReference type="PANTHER" id="PTHR30532">
    <property type="entry name" value="IRON III DICITRATE-BINDING PERIPLASMIC PROTEIN"/>
    <property type="match status" value="1"/>
</dbReference>
<evidence type="ECO:0000256" key="2">
    <source>
        <dbReference type="ARBA" id="ARBA00008814"/>
    </source>
</evidence>
<evidence type="ECO:0000313" key="9">
    <source>
        <dbReference type="EMBL" id="STZ09726.1"/>
    </source>
</evidence>
<feature type="chain" id="PRO_5033746805" evidence="6">
    <location>
        <begin position="21"/>
        <end position="331"/>
    </location>
</feature>